<dbReference type="Proteomes" id="UP000607397">
    <property type="component" value="Unassembled WGS sequence"/>
</dbReference>
<feature type="transmembrane region" description="Helical" evidence="1">
    <location>
        <begin position="39"/>
        <end position="58"/>
    </location>
</feature>
<keyword evidence="3" id="KW-1185">Reference proteome</keyword>
<proteinExistence type="predicted"/>
<comment type="caution">
    <text evidence="2">The sequence shown here is derived from an EMBL/GenBank/DDBJ whole genome shotgun (WGS) entry which is preliminary data.</text>
</comment>
<dbReference type="RefSeq" id="WP_161824428.1">
    <property type="nucleotide sequence ID" value="NZ_WVIC01000008.1"/>
</dbReference>
<sequence>MGHNRHVYRTSPLIRLALWGLYLTLLVPLPFLAQVNGMASGWLWVALVAGGVVLQAALSEQIWVDEDGIEVCYPLWVPTWFRPGWRLRWSEIQSLKPRSTGQGGRVFYFTTTAETAYLLPMRVAGFAAMTRQIEDHTGLDLRAVKPLAQIWMYSILLGFVLMLAGVDGWVLWTVSVG</sequence>
<dbReference type="AlphaFoldDB" id="A0A8K1ZYG0"/>
<name>A0A8K1ZYG0_9CYAN</name>
<keyword evidence="1" id="KW-0472">Membrane</keyword>
<evidence type="ECO:0000313" key="3">
    <source>
        <dbReference type="Proteomes" id="UP000607397"/>
    </source>
</evidence>
<evidence type="ECO:0000256" key="1">
    <source>
        <dbReference type="SAM" id="Phobius"/>
    </source>
</evidence>
<feature type="transmembrane region" description="Helical" evidence="1">
    <location>
        <begin position="12"/>
        <end position="33"/>
    </location>
</feature>
<dbReference type="EMBL" id="WVIC01000008">
    <property type="protein sequence ID" value="NCJ05947.1"/>
    <property type="molecule type" value="Genomic_DNA"/>
</dbReference>
<protein>
    <submittedName>
        <fullName evidence="2">Uncharacterized protein</fullName>
    </submittedName>
</protein>
<evidence type="ECO:0000313" key="2">
    <source>
        <dbReference type="EMBL" id="NCJ05947.1"/>
    </source>
</evidence>
<organism evidence="2 3">
    <name type="scientific">Petrachloros mirabilis ULC683</name>
    <dbReference type="NCBI Taxonomy" id="2781853"/>
    <lineage>
        <taxon>Bacteria</taxon>
        <taxon>Bacillati</taxon>
        <taxon>Cyanobacteriota</taxon>
        <taxon>Cyanophyceae</taxon>
        <taxon>Synechococcales</taxon>
        <taxon>Petrachlorosaceae</taxon>
        <taxon>Petrachloros</taxon>
        <taxon>Petrachloros mirabilis</taxon>
    </lineage>
</organism>
<gene>
    <name evidence="2" type="ORF">GS597_05350</name>
</gene>
<keyword evidence="1" id="KW-1133">Transmembrane helix</keyword>
<keyword evidence="1" id="KW-0812">Transmembrane</keyword>
<reference evidence="2" key="1">
    <citation type="submission" date="2019-12" db="EMBL/GenBank/DDBJ databases">
        <title>High-Quality draft genome sequences of three cyanobacteria isolated from the limestone walls of the Old Cathedral of Coimbra.</title>
        <authorList>
            <person name="Tiago I."/>
            <person name="Soares F."/>
            <person name="Portugal A."/>
        </authorList>
    </citation>
    <scope>NUCLEOTIDE SEQUENCE [LARGE SCALE GENOMIC DNA]</scope>
    <source>
        <strain evidence="2">C</strain>
    </source>
</reference>
<accession>A0A8K1ZYG0</accession>
<feature type="transmembrane region" description="Helical" evidence="1">
    <location>
        <begin position="150"/>
        <end position="172"/>
    </location>
</feature>